<dbReference type="GO" id="GO:0000139">
    <property type="term" value="C:Golgi membrane"/>
    <property type="evidence" value="ECO:0007669"/>
    <property type="project" value="UniProtKB-SubCell"/>
</dbReference>
<sequence length="452" mass="50093">MQSSSSTPLAPFPAHSSSRQQRPAFHYTNTSAHTPNLHPGSHISQSSEWPNEKARPLDDGVRRARSVERIRAPIPPQHQSSMSVDGRSRSPSSHVLALHSHPPPTRTPLPRYPYPVRSPHPQELRIGGAGCSCDMPDSLKPWIPMLIWALSSLAFLVAITYYKTEVFTGLDELSRWLQSQGYQGQFILFFLIFITTFPPLPLYSTLIGLSGYCFGAMTGAVISYFAALSGALVVFLLSRTFLRWHIARLISHSPSFKRILRAIEKRPSLLFLIRLAPYPYNVMNVLLASSPRLTLGTYTTCTALSLFKVIIHTSIGASIHSFADYHMRPGAKDDEDSGLGRAWTIIGITLCVMLFMYLSWVARRAVDELDDEDDGAVSGGRVGHGPVTRSLAPMRGRRDDEEAVAFLSPAAMDESDEFVNAGPRLEMAESPFREPSYPPTTEINPPNARAYS</sequence>
<dbReference type="OrthoDB" id="166803at2759"/>
<feature type="domain" description="VTT" evidence="12">
    <location>
        <begin position="203"/>
        <end position="317"/>
    </location>
</feature>
<dbReference type="PANTHER" id="PTHR47549:SF3">
    <property type="entry name" value="GOLGI APPARATUS MEMBRANE PROTEIN TVP38"/>
    <property type="match status" value="1"/>
</dbReference>
<keyword evidence="7 11" id="KW-1133">Transmembrane helix</keyword>
<organism evidence="13 14">
    <name type="scientific">Ceratobasidium theobromae</name>
    <dbReference type="NCBI Taxonomy" id="1582974"/>
    <lineage>
        <taxon>Eukaryota</taxon>
        <taxon>Fungi</taxon>
        <taxon>Dikarya</taxon>
        <taxon>Basidiomycota</taxon>
        <taxon>Agaricomycotina</taxon>
        <taxon>Agaricomycetes</taxon>
        <taxon>Cantharellales</taxon>
        <taxon>Ceratobasidiaceae</taxon>
        <taxon>Ceratobasidium</taxon>
    </lineage>
</organism>
<evidence type="ECO:0000256" key="7">
    <source>
        <dbReference type="ARBA" id="ARBA00022989"/>
    </source>
</evidence>
<evidence type="ECO:0000256" key="9">
    <source>
        <dbReference type="ARBA" id="ARBA00023136"/>
    </source>
</evidence>
<comment type="subcellular location">
    <subcellularLocation>
        <location evidence="2">Golgi apparatus membrane</location>
        <topology evidence="2">Multi-pass membrane protein</topology>
    </subcellularLocation>
</comment>
<dbReference type="GO" id="GO:0000022">
    <property type="term" value="P:mitotic spindle elongation"/>
    <property type="evidence" value="ECO:0007669"/>
    <property type="project" value="TreeGrafter"/>
</dbReference>
<dbReference type="Proteomes" id="UP000383932">
    <property type="component" value="Unassembled WGS sequence"/>
</dbReference>
<dbReference type="GO" id="GO:0016192">
    <property type="term" value="P:vesicle-mediated transport"/>
    <property type="evidence" value="ECO:0007669"/>
    <property type="project" value="TreeGrafter"/>
</dbReference>
<feature type="transmembrane region" description="Helical" evidence="11">
    <location>
        <begin position="212"/>
        <end position="237"/>
    </location>
</feature>
<evidence type="ECO:0000256" key="2">
    <source>
        <dbReference type="ARBA" id="ARBA00004653"/>
    </source>
</evidence>
<evidence type="ECO:0000259" key="12">
    <source>
        <dbReference type="Pfam" id="PF09335"/>
    </source>
</evidence>
<evidence type="ECO:0000256" key="10">
    <source>
        <dbReference type="SAM" id="MobiDB-lite"/>
    </source>
</evidence>
<dbReference type="PANTHER" id="PTHR47549">
    <property type="entry name" value="GOLGI APPARATUS MEMBRANE PROTEIN TVP38-RELATED"/>
    <property type="match status" value="1"/>
</dbReference>
<accession>A0A5N5QRK0</accession>
<proteinExistence type="inferred from homology"/>
<evidence type="ECO:0000256" key="1">
    <source>
        <dbReference type="ARBA" id="ARBA00002978"/>
    </source>
</evidence>
<protein>
    <recommendedName>
        <fullName evidence="4">Golgi apparatus membrane protein TVP38</fullName>
    </recommendedName>
    <alternativeName>
        <fullName evidence="5">Golgi apparatus membrane protein tvp38</fullName>
    </alternativeName>
</protein>
<evidence type="ECO:0000313" key="13">
    <source>
        <dbReference type="EMBL" id="KAB5593857.1"/>
    </source>
</evidence>
<evidence type="ECO:0000256" key="6">
    <source>
        <dbReference type="ARBA" id="ARBA00022692"/>
    </source>
</evidence>
<feature type="compositionally biased region" description="Polar residues" evidence="10">
    <location>
        <begin position="77"/>
        <end position="93"/>
    </location>
</feature>
<comment type="function">
    <text evidence="1">Golgi membrane protein involved in vesicular trafficking and spindle migration.</text>
</comment>
<dbReference type="InterPro" id="IPR032816">
    <property type="entry name" value="VTT_dom"/>
</dbReference>
<evidence type="ECO:0000256" key="3">
    <source>
        <dbReference type="ARBA" id="ARBA00008640"/>
    </source>
</evidence>
<gene>
    <name evidence="13" type="ORF">CTheo_2709</name>
</gene>
<feature type="transmembrane region" description="Helical" evidence="11">
    <location>
        <begin position="142"/>
        <end position="162"/>
    </location>
</feature>
<comment type="caution">
    <text evidence="13">The sequence shown here is derived from an EMBL/GenBank/DDBJ whole genome shotgun (WGS) entry which is preliminary data.</text>
</comment>
<feature type="transmembrane region" description="Helical" evidence="11">
    <location>
        <begin position="182"/>
        <end position="200"/>
    </location>
</feature>
<evidence type="ECO:0000256" key="8">
    <source>
        <dbReference type="ARBA" id="ARBA00023034"/>
    </source>
</evidence>
<evidence type="ECO:0000313" key="14">
    <source>
        <dbReference type="Proteomes" id="UP000383932"/>
    </source>
</evidence>
<name>A0A5N5QRK0_9AGAM</name>
<dbReference type="AlphaFoldDB" id="A0A5N5QRK0"/>
<comment type="similarity">
    <text evidence="3">Belongs to the TVP38/TMEM64 family.</text>
</comment>
<feature type="region of interest" description="Disordered" evidence="10">
    <location>
        <begin position="373"/>
        <end position="392"/>
    </location>
</feature>
<dbReference type="Pfam" id="PF09335">
    <property type="entry name" value="VTT_dom"/>
    <property type="match status" value="1"/>
</dbReference>
<feature type="transmembrane region" description="Helical" evidence="11">
    <location>
        <begin position="342"/>
        <end position="362"/>
    </location>
</feature>
<feature type="compositionally biased region" description="Polar residues" evidence="10">
    <location>
        <begin position="15"/>
        <end position="34"/>
    </location>
</feature>
<dbReference type="EMBL" id="SSOP01000029">
    <property type="protein sequence ID" value="KAB5593857.1"/>
    <property type="molecule type" value="Genomic_DNA"/>
</dbReference>
<feature type="region of interest" description="Disordered" evidence="10">
    <location>
        <begin position="423"/>
        <end position="452"/>
    </location>
</feature>
<keyword evidence="8" id="KW-0333">Golgi apparatus</keyword>
<reference evidence="13 14" key="1">
    <citation type="journal article" date="2019" name="Fungal Biol. Biotechnol.">
        <title>Draft genome sequence of fastidious pathogen Ceratobasidium theobromae, which causes vascular-streak dieback in Theobroma cacao.</title>
        <authorList>
            <person name="Ali S.S."/>
            <person name="Asman A."/>
            <person name="Shao J."/>
            <person name="Firmansyah A.P."/>
            <person name="Susilo A.W."/>
            <person name="Rosmana A."/>
            <person name="McMahon P."/>
            <person name="Junaid M."/>
            <person name="Guest D."/>
            <person name="Kheng T.Y."/>
            <person name="Meinhardt L.W."/>
            <person name="Bailey B.A."/>
        </authorList>
    </citation>
    <scope>NUCLEOTIDE SEQUENCE [LARGE SCALE GENOMIC DNA]</scope>
    <source>
        <strain evidence="13 14">CT2</strain>
    </source>
</reference>
<dbReference type="InterPro" id="IPR051076">
    <property type="entry name" value="Golgi_membrane_TVP38/TMEM64"/>
</dbReference>
<feature type="compositionally biased region" description="Basic and acidic residues" evidence="10">
    <location>
        <begin position="50"/>
        <end position="71"/>
    </location>
</feature>
<evidence type="ECO:0000256" key="4">
    <source>
        <dbReference type="ARBA" id="ARBA00013533"/>
    </source>
</evidence>
<feature type="compositionally biased region" description="Pro residues" evidence="10">
    <location>
        <begin position="101"/>
        <end position="110"/>
    </location>
</feature>
<keyword evidence="14" id="KW-1185">Reference proteome</keyword>
<keyword evidence="9 11" id="KW-0472">Membrane</keyword>
<evidence type="ECO:0000256" key="11">
    <source>
        <dbReference type="SAM" id="Phobius"/>
    </source>
</evidence>
<keyword evidence="6 11" id="KW-0812">Transmembrane</keyword>
<feature type="region of interest" description="Disordered" evidence="10">
    <location>
        <begin position="1"/>
        <end position="110"/>
    </location>
</feature>
<evidence type="ECO:0000256" key="5">
    <source>
        <dbReference type="ARBA" id="ARBA00020673"/>
    </source>
</evidence>